<gene>
    <name evidence="1" type="ORF">SRB5_51750</name>
</gene>
<proteinExistence type="predicted"/>
<evidence type="ECO:0000313" key="1">
    <source>
        <dbReference type="EMBL" id="MQY14998.1"/>
    </source>
</evidence>
<accession>A0A7K0CNE2</accession>
<dbReference type="EMBL" id="WEGJ01000027">
    <property type="protein sequence ID" value="MQY14998.1"/>
    <property type="molecule type" value="Genomic_DNA"/>
</dbReference>
<dbReference type="Proteomes" id="UP000466345">
    <property type="component" value="Unassembled WGS sequence"/>
</dbReference>
<evidence type="ECO:0000313" key="2">
    <source>
        <dbReference type="Proteomes" id="UP000466345"/>
    </source>
</evidence>
<dbReference type="AlphaFoldDB" id="A0A7K0CNE2"/>
<reference evidence="1 2" key="1">
    <citation type="submission" date="2019-10" db="EMBL/GenBank/DDBJ databases">
        <title>Streptomyces smaragdinus sp. nov. and Streptomyces fabii sp. nov., isolated from the gut of fungus growing-termite Macrotermes natalensis.</title>
        <authorList>
            <person name="Schwitalla J."/>
            <person name="Benndorf R."/>
            <person name="Martin K."/>
            <person name="De Beer W."/>
            <person name="Kaster A.-K."/>
            <person name="Vollmers J."/>
            <person name="Poulsen M."/>
            <person name="Beemelmanns C."/>
        </authorList>
    </citation>
    <scope>NUCLEOTIDE SEQUENCE [LARGE SCALE GENOMIC DNA]</scope>
    <source>
        <strain evidence="1 2">RB5</strain>
    </source>
</reference>
<protein>
    <submittedName>
        <fullName evidence="1">Uncharacterized protein</fullName>
    </submittedName>
</protein>
<sequence>MARKNIIITGDYTGDIAETVITGSSGTVALHGDIYIGESVHDDQSAAGNTYSGDGVTVIKGGNTGGVSRTFGRRS</sequence>
<comment type="caution">
    <text evidence="1">The sequence shown here is derived from an EMBL/GenBank/DDBJ whole genome shotgun (WGS) entry which is preliminary data.</text>
</comment>
<keyword evidence="2" id="KW-1185">Reference proteome</keyword>
<dbReference type="RefSeq" id="WP_153455841.1">
    <property type="nucleotide sequence ID" value="NZ_WEGJ01000027.1"/>
</dbReference>
<name>A0A7K0CNE2_9ACTN</name>
<organism evidence="1 2">
    <name type="scientific">Streptomyces smaragdinus</name>
    <dbReference type="NCBI Taxonomy" id="2585196"/>
    <lineage>
        <taxon>Bacteria</taxon>
        <taxon>Bacillati</taxon>
        <taxon>Actinomycetota</taxon>
        <taxon>Actinomycetes</taxon>
        <taxon>Kitasatosporales</taxon>
        <taxon>Streptomycetaceae</taxon>
        <taxon>Streptomyces</taxon>
    </lineage>
</organism>